<reference evidence="2" key="1">
    <citation type="submission" date="2013-08" db="EMBL/GenBank/DDBJ databases">
        <title>Oryza genome evolution.</title>
        <authorList>
            <person name="Wing R.A."/>
            <person name="Panaud O."/>
            <person name="Oliveira A.C."/>
        </authorList>
    </citation>
    <scope>NUCLEOTIDE SEQUENCE</scope>
</reference>
<name>A0A0D9YJN4_9ORYZ</name>
<keyword evidence="3" id="KW-1185">Reference proteome</keyword>
<dbReference type="Gramene" id="OGLUM01G47260.5">
    <property type="protein sequence ID" value="OGLUM01G47260.5"/>
    <property type="gene ID" value="OGLUM01G47260"/>
</dbReference>
<reference evidence="2" key="2">
    <citation type="submission" date="2015-04" db="UniProtKB">
        <authorList>
            <consortium name="EnsemblPlants"/>
        </authorList>
    </citation>
    <scope>IDENTIFICATION</scope>
</reference>
<feature type="transmembrane region" description="Helical" evidence="1">
    <location>
        <begin position="32"/>
        <end position="52"/>
    </location>
</feature>
<evidence type="ECO:0000313" key="3">
    <source>
        <dbReference type="Proteomes" id="UP000026961"/>
    </source>
</evidence>
<protein>
    <submittedName>
        <fullName evidence="2">Beta-amylase</fullName>
    </submittedName>
</protein>
<evidence type="ECO:0000313" key="2">
    <source>
        <dbReference type="EnsemblPlants" id="OGLUM01G47260.5"/>
    </source>
</evidence>
<dbReference type="Proteomes" id="UP000026961">
    <property type="component" value="Chromosome 1"/>
</dbReference>
<keyword evidence="1" id="KW-0472">Membrane</keyword>
<proteinExistence type="predicted"/>
<dbReference type="EnsemblPlants" id="OGLUM01G47260.5">
    <property type="protein sequence ID" value="OGLUM01G47260.5"/>
    <property type="gene ID" value="OGLUM01G47260"/>
</dbReference>
<organism evidence="2">
    <name type="scientific">Oryza glumipatula</name>
    <dbReference type="NCBI Taxonomy" id="40148"/>
    <lineage>
        <taxon>Eukaryota</taxon>
        <taxon>Viridiplantae</taxon>
        <taxon>Streptophyta</taxon>
        <taxon>Embryophyta</taxon>
        <taxon>Tracheophyta</taxon>
        <taxon>Spermatophyta</taxon>
        <taxon>Magnoliopsida</taxon>
        <taxon>Liliopsida</taxon>
        <taxon>Poales</taxon>
        <taxon>Poaceae</taxon>
        <taxon>BOP clade</taxon>
        <taxon>Oryzoideae</taxon>
        <taxon>Oryzeae</taxon>
        <taxon>Oryzinae</taxon>
        <taxon>Oryza</taxon>
    </lineage>
</organism>
<accession>A0A0D9YJN4</accession>
<dbReference type="AlphaFoldDB" id="A0A0D9YJN4"/>
<sequence length="128" mass="14866">MAGVRLVDDHLTCVLSCGCARRTLVSRWKGRWRWLLLLWLLWPWLSLLAGLAQLRNEDEWFTSSSGEFLLSSGRSEEYGGLGRRQLYTRFRCCWTDGLRDDGLAQAYYTTAQEFTYKSGSKTQESRNK</sequence>
<reference evidence="2" key="3">
    <citation type="submission" date="2018-05" db="EMBL/GenBank/DDBJ databases">
        <title>OgluRS3 (Oryza glumaepatula Reference Sequence Version 3).</title>
        <authorList>
            <person name="Zhang J."/>
            <person name="Kudrna D."/>
            <person name="Lee S."/>
            <person name="Talag J."/>
            <person name="Welchert J."/>
            <person name="Wing R.A."/>
        </authorList>
    </citation>
    <scope>NUCLEOTIDE SEQUENCE [LARGE SCALE GENOMIC DNA]</scope>
</reference>
<evidence type="ECO:0000256" key="1">
    <source>
        <dbReference type="SAM" id="Phobius"/>
    </source>
</evidence>
<keyword evidence="1" id="KW-0812">Transmembrane</keyword>
<keyword evidence="1" id="KW-1133">Transmembrane helix</keyword>